<dbReference type="RefSeq" id="WP_377798676.1">
    <property type="nucleotide sequence ID" value="NZ_JBHSLW010000013.1"/>
</dbReference>
<gene>
    <name evidence="5" type="primary">otsB</name>
    <name evidence="5" type="ORF">ACFPOB_12315</name>
</gene>
<evidence type="ECO:0000256" key="4">
    <source>
        <dbReference type="RuleBase" id="RU361117"/>
    </source>
</evidence>
<keyword evidence="4" id="KW-0460">Magnesium</keyword>
<dbReference type="EC" id="3.1.3.12" evidence="4"/>
<keyword evidence="4" id="KW-0479">Metal-binding</keyword>
<dbReference type="InterPro" id="IPR003337">
    <property type="entry name" value="Trehalose_PPase"/>
</dbReference>
<dbReference type="NCBIfam" id="TIGR01484">
    <property type="entry name" value="HAD-SF-IIB"/>
    <property type="match status" value="1"/>
</dbReference>
<comment type="cofactor">
    <cofactor evidence="4">
        <name>Mg(2+)</name>
        <dbReference type="ChEBI" id="CHEBI:18420"/>
    </cofactor>
</comment>
<sequence>MSEMPSPEITKTPAKAAALTGQIALFLDFDGTLVEIAPSPEDVKIDRRLPGALEALRQRLGGALALVSGRPVGLLDEMMTPYRFDTAGLHGAQIRLDGAEAPLAAPSEAIKAAIRKMVRFANAHIGVIVEDKRQSVALHWRLAPSLADEALALMEEVATEIGPSMRLQRGKAVAELVPATASKGGAIKWLLQQDGYVGRTPVFIGDDITDEDGFAAVNAADGLSIRIGDGETCARHRLASPTALRHVLLAAAEGGDLTLESFLQG</sequence>
<dbReference type="PANTHER" id="PTHR43768">
    <property type="entry name" value="TREHALOSE 6-PHOSPHATE PHOSPHATASE"/>
    <property type="match status" value="1"/>
</dbReference>
<comment type="catalytic activity">
    <reaction evidence="4">
        <text>alpha,alpha-trehalose 6-phosphate + H2O = alpha,alpha-trehalose + phosphate</text>
        <dbReference type="Rhea" id="RHEA:23420"/>
        <dbReference type="ChEBI" id="CHEBI:15377"/>
        <dbReference type="ChEBI" id="CHEBI:16551"/>
        <dbReference type="ChEBI" id="CHEBI:43474"/>
        <dbReference type="ChEBI" id="CHEBI:58429"/>
        <dbReference type="EC" id="3.1.3.12"/>
    </reaction>
</comment>
<evidence type="ECO:0000256" key="2">
    <source>
        <dbReference type="ARBA" id="ARBA00008770"/>
    </source>
</evidence>
<comment type="similarity">
    <text evidence="2 4">Belongs to the trehalose phosphatase family.</text>
</comment>
<keyword evidence="3 4" id="KW-0378">Hydrolase</keyword>
<dbReference type="CDD" id="cd01627">
    <property type="entry name" value="HAD_TPP"/>
    <property type="match status" value="1"/>
</dbReference>
<dbReference type="InterPro" id="IPR044651">
    <property type="entry name" value="OTSB-like"/>
</dbReference>
<dbReference type="EMBL" id="JBHSLW010000013">
    <property type="protein sequence ID" value="MFC5420344.1"/>
    <property type="molecule type" value="Genomic_DNA"/>
</dbReference>
<dbReference type="GO" id="GO:0004805">
    <property type="term" value="F:trehalose-phosphatase activity"/>
    <property type="evidence" value="ECO:0007669"/>
    <property type="project" value="UniProtKB-EC"/>
</dbReference>
<dbReference type="InterPro" id="IPR006379">
    <property type="entry name" value="HAD-SF_hydro_IIB"/>
</dbReference>
<evidence type="ECO:0000256" key="3">
    <source>
        <dbReference type="ARBA" id="ARBA00022801"/>
    </source>
</evidence>
<dbReference type="InterPro" id="IPR023214">
    <property type="entry name" value="HAD_sf"/>
</dbReference>
<dbReference type="Pfam" id="PF02358">
    <property type="entry name" value="Trehalose_PPase"/>
    <property type="match status" value="1"/>
</dbReference>
<evidence type="ECO:0000256" key="1">
    <source>
        <dbReference type="ARBA" id="ARBA00005199"/>
    </source>
</evidence>
<evidence type="ECO:0000313" key="5">
    <source>
        <dbReference type="EMBL" id="MFC5420344.1"/>
    </source>
</evidence>
<organism evidence="5 6">
    <name type="scientific">Bosea eneae</name>
    <dbReference type="NCBI Taxonomy" id="151454"/>
    <lineage>
        <taxon>Bacteria</taxon>
        <taxon>Pseudomonadati</taxon>
        <taxon>Pseudomonadota</taxon>
        <taxon>Alphaproteobacteria</taxon>
        <taxon>Hyphomicrobiales</taxon>
        <taxon>Boseaceae</taxon>
        <taxon>Bosea</taxon>
    </lineage>
</organism>
<dbReference type="NCBIfam" id="TIGR00685">
    <property type="entry name" value="T6PP"/>
    <property type="match status" value="1"/>
</dbReference>
<reference evidence="6" key="1">
    <citation type="journal article" date="2019" name="Int. J. Syst. Evol. Microbiol.">
        <title>The Global Catalogue of Microorganisms (GCM) 10K type strain sequencing project: providing services to taxonomists for standard genome sequencing and annotation.</title>
        <authorList>
            <consortium name="The Broad Institute Genomics Platform"/>
            <consortium name="The Broad Institute Genome Sequencing Center for Infectious Disease"/>
            <person name="Wu L."/>
            <person name="Ma J."/>
        </authorList>
    </citation>
    <scope>NUCLEOTIDE SEQUENCE [LARGE SCALE GENOMIC DNA]</scope>
    <source>
        <strain evidence="6">NCAIM B.01391</strain>
    </source>
</reference>
<dbReference type="Gene3D" id="3.30.70.1020">
    <property type="entry name" value="Trehalose-6-phosphate phosphatase related protein, domain 2"/>
    <property type="match status" value="1"/>
</dbReference>
<dbReference type="PANTHER" id="PTHR43768:SF3">
    <property type="entry name" value="TREHALOSE 6-PHOSPHATE PHOSPHATASE"/>
    <property type="match status" value="1"/>
</dbReference>
<accession>A0ABW0IQ52</accession>
<dbReference type="SUPFAM" id="SSF56784">
    <property type="entry name" value="HAD-like"/>
    <property type="match status" value="1"/>
</dbReference>
<dbReference type="Gene3D" id="3.40.50.1000">
    <property type="entry name" value="HAD superfamily/HAD-like"/>
    <property type="match status" value="1"/>
</dbReference>
<proteinExistence type="inferred from homology"/>
<name>A0ABW0IQ52_9HYPH</name>
<dbReference type="InterPro" id="IPR036412">
    <property type="entry name" value="HAD-like_sf"/>
</dbReference>
<comment type="pathway">
    <text evidence="1 4">Glycan biosynthesis; trehalose biosynthesis.</text>
</comment>
<comment type="function">
    <text evidence="4">Removes the phosphate from trehalose 6-phosphate to produce free trehalose.</text>
</comment>
<protein>
    <recommendedName>
        <fullName evidence="4">Trehalose 6-phosphate phosphatase</fullName>
        <ecNumber evidence="4">3.1.3.12</ecNumber>
    </recommendedName>
</protein>
<evidence type="ECO:0000313" key="6">
    <source>
        <dbReference type="Proteomes" id="UP001596053"/>
    </source>
</evidence>
<comment type="caution">
    <text evidence="5">The sequence shown here is derived from an EMBL/GenBank/DDBJ whole genome shotgun (WGS) entry which is preliminary data.</text>
</comment>
<keyword evidence="6" id="KW-1185">Reference proteome</keyword>
<dbReference type="Proteomes" id="UP001596053">
    <property type="component" value="Unassembled WGS sequence"/>
</dbReference>